<dbReference type="PANTHER" id="PTHR48029">
    <property type="entry name" value="NUCLEOLAR PROTEIN 8"/>
    <property type="match status" value="1"/>
</dbReference>
<evidence type="ECO:0000259" key="6">
    <source>
        <dbReference type="PROSITE" id="PS50102"/>
    </source>
</evidence>
<dbReference type="GO" id="GO:0003723">
    <property type="term" value="F:RNA binding"/>
    <property type="evidence" value="ECO:0007669"/>
    <property type="project" value="UniProtKB-UniRule"/>
</dbReference>
<gene>
    <name evidence="7" type="primary">NOL8</name>
</gene>
<feature type="compositionally biased region" description="Low complexity" evidence="5">
    <location>
        <begin position="407"/>
        <end position="434"/>
    </location>
</feature>
<sequence>MEDSFRVFVGGLFSTVTEADLRDRFESFGEVKAVQLIQRKSEDGYVSKTFGYVTLMTTMQKLNKCFALFGGTKWNGHDLKVQLAKEDFITRLKKEWGEPQKPRNKRKIIQPIKSYNEILETSAKMKKALPGTIIEGEKNWVMGKYGRPLPVVYIRNPTNKIVKVDPSKHCHCLKKINLDTDEKSISDLLWSVDNDKTDIKQNNQIVKKKSLKQKGNDESLNVSATQDNKELYCKIVTEKNENKTTEKNSLHQLKSALIISEENEKKYKRSILNHINDIDCDKNKICQLLTNNDEIKKLNTSTSNVLEYNNNNICSLNPSKHSCEDVFQQNHLSDSIVSQLTRNNFNQVNLSVTPVTVTSNELVESANNENTCHAMKLFDFSFDSLVAKNSFNSSSGFNPHLNENDDSINNNSDQSNDNSINNDSDQSNDNSINNKCDQSTVSCDVTRADSTCLDLKLSVNGIKKVTKNEKHTFSEQQRLLALERKKKSVDKNKDLVKQALENIDFSSSSRIKFGIDEDEDELKDTKKVVNEQKIDLFGSDEESTDESDMFKLKPQFQGEKGEKLFKLHQKFSTDERFKLDERFAEDKDVSKVETYQSSEDVSDDDLKKEKEANLSVLEKLLGVSLEEKKIQNNFKLDRYDPSDINKSMYEVLTDEEKSSSSEDEKHSDTSTQPVCQQPIVSKETFYKVDESLKDLFNGKTKATPTFSFLGSSEDNEDKDKDVTDLCVISEAKQLNFKKAFEMDENAEDDELELLPQHKNLSNKNERFFFTTDDERFKLGKSFVRSSSVEEVTEQWMGIRCKLHETYKKNHKDARRRKFKNQKRN</sequence>
<protein>
    <submittedName>
        <fullName evidence="7">Nucleolar protein 8</fullName>
    </submittedName>
</protein>
<dbReference type="PROSITE" id="PS50102">
    <property type="entry name" value="RRM"/>
    <property type="match status" value="1"/>
</dbReference>
<name>T2MBB8_HYDVU</name>
<feature type="region of interest" description="Disordered" evidence="5">
    <location>
        <begin position="652"/>
        <end position="676"/>
    </location>
</feature>
<organism evidence="7">
    <name type="scientific">Hydra vulgaris</name>
    <name type="common">Hydra</name>
    <name type="synonym">Hydra attenuata</name>
    <dbReference type="NCBI Taxonomy" id="6087"/>
    <lineage>
        <taxon>Eukaryota</taxon>
        <taxon>Metazoa</taxon>
        <taxon>Cnidaria</taxon>
        <taxon>Hydrozoa</taxon>
        <taxon>Hydroidolina</taxon>
        <taxon>Anthoathecata</taxon>
        <taxon>Aplanulata</taxon>
        <taxon>Hydridae</taxon>
        <taxon>Hydra</taxon>
    </lineage>
</organism>
<feature type="region of interest" description="Disordered" evidence="5">
    <location>
        <begin position="586"/>
        <end position="608"/>
    </location>
</feature>
<dbReference type="SMART" id="SM00360">
    <property type="entry name" value="RRM"/>
    <property type="match status" value="1"/>
</dbReference>
<dbReference type="AlphaFoldDB" id="T2MBB8"/>
<feature type="compositionally biased region" description="Basic and acidic residues" evidence="5">
    <location>
        <begin position="654"/>
        <end position="668"/>
    </location>
</feature>
<dbReference type="PANTHER" id="PTHR48029:SF1">
    <property type="entry name" value="NUCLEOLAR PROTEIN 8"/>
    <property type="match status" value="1"/>
</dbReference>
<evidence type="ECO:0000313" key="7">
    <source>
        <dbReference type="EMBL" id="CDG69227.1"/>
    </source>
</evidence>
<keyword evidence="2 4" id="KW-0694">RNA-binding</keyword>
<evidence type="ECO:0000256" key="3">
    <source>
        <dbReference type="ARBA" id="ARBA00023242"/>
    </source>
</evidence>
<dbReference type="InterPro" id="IPR012677">
    <property type="entry name" value="Nucleotide-bd_a/b_plait_sf"/>
</dbReference>
<dbReference type="GO" id="GO:0005730">
    <property type="term" value="C:nucleolus"/>
    <property type="evidence" value="ECO:0007669"/>
    <property type="project" value="UniProtKB-SubCell"/>
</dbReference>
<reference evidence="7" key="1">
    <citation type="journal article" date="2013" name="Genome Biol. Evol.">
        <title>Punctuated emergences of genetic and phenotypic innovations in eumetazoan, bilaterian, euteleostome, and hominidae ancestors.</title>
        <authorList>
            <person name="Wenger Y."/>
            <person name="Galliot B."/>
        </authorList>
    </citation>
    <scope>NUCLEOTIDE SEQUENCE</scope>
    <source>
        <tissue evidence="7">Whole animals</tissue>
    </source>
</reference>
<feature type="region of interest" description="Disordered" evidence="5">
    <location>
        <begin position="397"/>
        <end position="436"/>
    </location>
</feature>
<proteinExistence type="evidence at transcript level"/>
<evidence type="ECO:0000256" key="1">
    <source>
        <dbReference type="ARBA" id="ARBA00004604"/>
    </source>
</evidence>
<evidence type="ECO:0000256" key="5">
    <source>
        <dbReference type="SAM" id="MobiDB-lite"/>
    </source>
</evidence>
<comment type="subcellular location">
    <subcellularLocation>
        <location evidence="1">Nucleus</location>
        <location evidence="1">Nucleolus</location>
    </subcellularLocation>
</comment>
<evidence type="ECO:0000256" key="4">
    <source>
        <dbReference type="PROSITE-ProRule" id="PRU00176"/>
    </source>
</evidence>
<dbReference type="CDD" id="cd12226">
    <property type="entry name" value="RRM_NOL8"/>
    <property type="match status" value="1"/>
</dbReference>
<dbReference type="InterPro" id="IPR035979">
    <property type="entry name" value="RBD_domain_sf"/>
</dbReference>
<dbReference type="InterPro" id="IPR034138">
    <property type="entry name" value="NOP8_RRM"/>
</dbReference>
<dbReference type="Pfam" id="PF00076">
    <property type="entry name" value="RRM_1"/>
    <property type="match status" value="1"/>
</dbReference>
<evidence type="ECO:0000256" key="2">
    <source>
        <dbReference type="ARBA" id="ARBA00022884"/>
    </source>
</evidence>
<dbReference type="OrthoDB" id="5972258at2759"/>
<dbReference type="OMA" id="NENTCHA"/>
<keyword evidence="3" id="KW-0539">Nucleus</keyword>
<dbReference type="EMBL" id="HAAD01002995">
    <property type="protein sequence ID" value="CDG69227.1"/>
    <property type="molecule type" value="mRNA"/>
</dbReference>
<dbReference type="InterPro" id="IPR000504">
    <property type="entry name" value="RRM_dom"/>
</dbReference>
<accession>T2MBB8</accession>
<dbReference type="SUPFAM" id="SSF54928">
    <property type="entry name" value="RNA-binding domain, RBD"/>
    <property type="match status" value="1"/>
</dbReference>
<dbReference type="KEGG" id="hmg:100211636"/>
<feature type="domain" description="RRM" evidence="6">
    <location>
        <begin position="5"/>
        <end position="86"/>
    </location>
</feature>
<dbReference type="Gene3D" id="3.30.70.330">
    <property type="match status" value="1"/>
</dbReference>